<keyword evidence="7 8" id="KW-0472">Membrane</keyword>
<evidence type="ECO:0000256" key="2">
    <source>
        <dbReference type="ARBA" id="ARBA00022617"/>
    </source>
</evidence>
<evidence type="ECO:0000256" key="3">
    <source>
        <dbReference type="ARBA" id="ARBA00022692"/>
    </source>
</evidence>
<feature type="transmembrane region" description="Helical" evidence="8">
    <location>
        <begin position="87"/>
        <end position="108"/>
    </location>
</feature>
<keyword evidence="2" id="KW-0349">Heme</keyword>
<protein>
    <submittedName>
        <fullName evidence="9">Putative succinate dehydrogenase/fumarate reductase</fullName>
    </submittedName>
</protein>
<dbReference type="InterPro" id="IPR034804">
    <property type="entry name" value="SQR/QFR_C/D"/>
</dbReference>
<evidence type="ECO:0000256" key="6">
    <source>
        <dbReference type="ARBA" id="ARBA00023004"/>
    </source>
</evidence>
<dbReference type="Gene3D" id="1.20.1300.10">
    <property type="entry name" value="Fumarate reductase/succinate dehydrogenase, transmembrane subunit"/>
    <property type="match status" value="1"/>
</dbReference>
<keyword evidence="4" id="KW-0479">Metal-binding</keyword>
<evidence type="ECO:0000256" key="8">
    <source>
        <dbReference type="SAM" id="Phobius"/>
    </source>
</evidence>
<keyword evidence="5 8" id="KW-1133">Transmembrane helix</keyword>
<keyword evidence="3 8" id="KW-0812">Transmembrane</keyword>
<organism evidence="9 10">
    <name type="scientific">Candidatus Nitrosocosmicus arcticus</name>
    <dbReference type="NCBI Taxonomy" id="2035267"/>
    <lineage>
        <taxon>Archaea</taxon>
        <taxon>Nitrososphaerota</taxon>
        <taxon>Nitrososphaeria</taxon>
        <taxon>Nitrososphaerales</taxon>
        <taxon>Nitrososphaeraceae</taxon>
        <taxon>Candidatus Nitrosocosmicus</taxon>
    </lineage>
</organism>
<feature type="transmembrane region" description="Helical" evidence="8">
    <location>
        <begin position="43"/>
        <end position="61"/>
    </location>
</feature>
<name>A0A557SW56_9ARCH</name>
<dbReference type="EMBL" id="VOAH01000005">
    <property type="protein sequence ID" value="TVP40847.1"/>
    <property type="molecule type" value="Genomic_DNA"/>
</dbReference>
<dbReference type="GO" id="GO:0046872">
    <property type="term" value="F:metal ion binding"/>
    <property type="evidence" value="ECO:0007669"/>
    <property type="project" value="UniProtKB-KW"/>
</dbReference>
<dbReference type="OrthoDB" id="5807at2157"/>
<feature type="transmembrane region" description="Helical" evidence="8">
    <location>
        <begin position="138"/>
        <end position="158"/>
    </location>
</feature>
<evidence type="ECO:0000256" key="4">
    <source>
        <dbReference type="ARBA" id="ARBA00022723"/>
    </source>
</evidence>
<proteinExistence type="predicted"/>
<dbReference type="Pfam" id="PF01127">
    <property type="entry name" value="Sdh_cyt"/>
    <property type="match status" value="1"/>
</dbReference>
<evidence type="ECO:0000313" key="10">
    <source>
        <dbReference type="Proteomes" id="UP000315289"/>
    </source>
</evidence>
<dbReference type="GO" id="GO:0016020">
    <property type="term" value="C:membrane"/>
    <property type="evidence" value="ECO:0007669"/>
    <property type="project" value="UniProtKB-SubCell"/>
</dbReference>
<keyword evidence="6" id="KW-0408">Iron</keyword>
<dbReference type="SUPFAM" id="SSF81343">
    <property type="entry name" value="Fumarate reductase respiratory complex transmembrane subunits"/>
    <property type="match status" value="1"/>
</dbReference>
<accession>A0A557SW56</accession>
<evidence type="ECO:0000256" key="1">
    <source>
        <dbReference type="ARBA" id="ARBA00004370"/>
    </source>
</evidence>
<dbReference type="AlphaFoldDB" id="A0A557SW56"/>
<evidence type="ECO:0000256" key="7">
    <source>
        <dbReference type="ARBA" id="ARBA00023136"/>
    </source>
</evidence>
<dbReference type="Proteomes" id="UP000315289">
    <property type="component" value="Unassembled WGS sequence"/>
</dbReference>
<dbReference type="PANTHER" id="PTHR41910:SF1">
    <property type="entry name" value="SUCCINATE DEHYDROGENASE HYDROPHOBIC MEMBRANE ANCHOR SUBUNIT"/>
    <property type="match status" value="1"/>
</dbReference>
<dbReference type="InterPro" id="IPR039023">
    <property type="entry name" value="SdhC_prok"/>
</dbReference>
<comment type="caution">
    <text evidence="9">The sequence shown here is derived from an EMBL/GenBank/DDBJ whole genome shotgun (WGS) entry which is preliminary data.</text>
</comment>
<gene>
    <name evidence="9" type="primary">sdhC</name>
    <name evidence="9" type="ORF">NARC_50028</name>
</gene>
<dbReference type="InterPro" id="IPR000701">
    <property type="entry name" value="SuccDH_FuR_B_TM-su"/>
</dbReference>
<comment type="subcellular location">
    <subcellularLocation>
        <location evidence="1">Membrane</location>
    </subcellularLocation>
</comment>
<evidence type="ECO:0000256" key="5">
    <source>
        <dbReference type="ARBA" id="ARBA00022989"/>
    </source>
</evidence>
<evidence type="ECO:0000313" key="9">
    <source>
        <dbReference type="EMBL" id="TVP40847.1"/>
    </source>
</evidence>
<reference evidence="9 10" key="1">
    <citation type="journal article" date="2019" name="Front. Microbiol.">
        <title>Ammonia Oxidation by the Arctic Terrestrial Thaumarchaeote Candidatus Nitrosocosmicus arcticus Is Stimulated by Increasing Temperatures.</title>
        <authorList>
            <person name="Alves R.J.E."/>
            <person name="Kerou M."/>
            <person name="Zappe A."/>
            <person name="Bittner R."/>
            <person name="Abby S.S."/>
            <person name="Schmidt H.A."/>
            <person name="Pfeifer K."/>
            <person name="Schleper C."/>
        </authorList>
    </citation>
    <scope>NUCLEOTIDE SEQUENCE [LARGE SCALE GENOMIC DNA]</scope>
    <source>
        <strain evidence="9 10">Kfb</strain>
    </source>
</reference>
<dbReference type="PANTHER" id="PTHR41910">
    <property type="entry name" value="SUCCINATE DEHYDROGENASE 2 MEMBRANE SUBUNIT SDHC"/>
    <property type="match status" value="1"/>
</dbReference>
<sequence length="161" mass="17737">MGIKPNGEDNSSTGDDIRLKSGREGLMGWLNPTRYGWERVSYWLQRLTGVGLLIYFIGHIYETSSLVNGINAWNSMLELTQTTGGHIFLLLVIGASTFHTVNGLRLIFTESGIGIGRPGRPDYPYDATSLNYKQKSGIWVALLLATIAMLYGGMVMFGDVT</sequence>
<keyword evidence="10" id="KW-1185">Reference proteome</keyword>